<protein>
    <submittedName>
        <fullName evidence="3">4933424G06Rik protein</fullName>
    </submittedName>
</protein>
<dbReference type="AlphaFoldDB" id="A0AAV0A5J5"/>
<feature type="transmembrane region" description="Helical" evidence="1">
    <location>
        <begin position="224"/>
        <end position="249"/>
    </location>
</feature>
<keyword evidence="1" id="KW-0472">Membrane</keyword>
<keyword evidence="1" id="KW-1133">Transmembrane helix</keyword>
<evidence type="ECO:0000313" key="4">
    <source>
        <dbReference type="Proteomes" id="UP001152836"/>
    </source>
</evidence>
<organism evidence="3 4">
    <name type="scientific">Phodopus roborovskii</name>
    <name type="common">Roborovski's desert hamster</name>
    <name type="synonym">Cricetulus roborovskii</name>
    <dbReference type="NCBI Taxonomy" id="109678"/>
    <lineage>
        <taxon>Eukaryota</taxon>
        <taxon>Metazoa</taxon>
        <taxon>Chordata</taxon>
        <taxon>Craniata</taxon>
        <taxon>Vertebrata</taxon>
        <taxon>Euteleostomi</taxon>
        <taxon>Mammalia</taxon>
        <taxon>Eutheria</taxon>
        <taxon>Euarchontoglires</taxon>
        <taxon>Glires</taxon>
        <taxon>Rodentia</taxon>
        <taxon>Myomorpha</taxon>
        <taxon>Muroidea</taxon>
        <taxon>Cricetidae</taxon>
        <taxon>Cricetinae</taxon>
        <taxon>Phodopus</taxon>
    </lineage>
</organism>
<evidence type="ECO:0000256" key="1">
    <source>
        <dbReference type="SAM" id="Phobius"/>
    </source>
</evidence>
<proteinExistence type="predicted"/>
<sequence>MSGTVFFSFVLFLGSEWGVEPHSISMTEGTITSILSWQLEGWKTHREPQPGRLVGPSCRGWDGVENGFPSSSKHLDEDLAKLFDEILLQVFPSHLDDVSKDATTAGRLITWSDVNETQLSPNSFNNSELASSSHKQEEHLAKIFDEILLQVSSADPKYLSEEGVRTADEEHTTEKDKESSLFNRDVSHQLITPSKAKLRGLITQDAHTEGLPCRQMLSFLQKNIIIATTAVAAVLLVTVLVVFVLVTYIRRKQPRYPPMNTTYNIFIMNGKGWWQKSEEKHLRKFTGKQKHLKSNSFV</sequence>
<evidence type="ECO:0000256" key="2">
    <source>
        <dbReference type="SAM" id="SignalP"/>
    </source>
</evidence>
<feature type="chain" id="PRO_5043426456" evidence="2">
    <location>
        <begin position="22"/>
        <end position="298"/>
    </location>
</feature>
<keyword evidence="4" id="KW-1185">Reference proteome</keyword>
<name>A0AAV0A5J5_PHORO</name>
<accession>A0AAV0A5J5</accession>
<feature type="signal peptide" evidence="2">
    <location>
        <begin position="1"/>
        <end position="21"/>
    </location>
</feature>
<keyword evidence="2" id="KW-0732">Signal</keyword>
<dbReference type="Proteomes" id="UP001152836">
    <property type="component" value="Unassembled WGS sequence"/>
</dbReference>
<evidence type="ECO:0000313" key="3">
    <source>
        <dbReference type="EMBL" id="CAH7228741.1"/>
    </source>
</evidence>
<reference evidence="3" key="1">
    <citation type="submission" date="2022-06" db="EMBL/GenBank/DDBJ databases">
        <authorList>
            <person name="Andreotti S."/>
            <person name="Wyler E."/>
        </authorList>
    </citation>
    <scope>NUCLEOTIDE SEQUENCE</scope>
</reference>
<dbReference type="EMBL" id="CALSGD010001572">
    <property type="protein sequence ID" value="CAH7228741.1"/>
    <property type="molecule type" value="Genomic_DNA"/>
</dbReference>
<keyword evidence="1" id="KW-0812">Transmembrane</keyword>
<gene>
    <name evidence="3" type="primary">4933424G06Rik</name>
    <name evidence="3" type="ORF">PHOROB_LOCUS15273</name>
</gene>
<comment type="caution">
    <text evidence="3">The sequence shown here is derived from an EMBL/GenBank/DDBJ whole genome shotgun (WGS) entry which is preliminary data.</text>
</comment>